<gene>
    <name evidence="1" type="ORF">ALC57_12027</name>
</gene>
<organism evidence="1 2">
    <name type="scientific">Trachymyrmex cornetzi</name>
    <dbReference type="NCBI Taxonomy" id="471704"/>
    <lineage>
        <taxon>Eukaryota</taxon>
        <taxon>Metazoa</taxon>
        <taxon>Ecdysozoa</taxon>
        <taxon>Arthropoda</taxon>
        <taxon>Hexapoda</taxon>
        <taxon>Insecta</taxon>
        <taxon>Pterygota</taxon>
        <taxon>Neoptera</taxon>
        <taxon>Endopterygota</taxon>
        <taxon>Hymenoptera</taxon>
        <taxon>Apocrita</taxon>
        <taxon>Aculeata</taxon>
        <taxon>Formicoidea</taxon>
        <taxon>Formicidae</taxon>
        <taxon>Myrmicinae</taxon>
        <taxon>Trachymyrmex</taxon>
    </lineage>
</organism>
<evidence type="ECO:0000313" key="2">
    <source>
        <dbReference type="Proteomes" id="UP000078492"/>
    </source>
</evidence>
<protein>
    <submittedName>
        <fullName evidence="1">Uncharacterized protein</fullName>
    </submittedName>
</protein>
<dbReference type="EMBL" id="KQ980514">
    <property type="protein sequence ID" value="KYN15730.1"/>
    <property type="molecule type" value="Genomic_DNA"/>
</dbReference>
<keyword evidence="2" id="KW-1185">Reference proteome</keyword>
<evidence type="ECO:0000313" key="1">
    <source>
        <dbReference type="EMBL" id="KYN15730.1"/>
    </source>
</evidence>
<name>A0A151J1M5_9HYME</name>
<dbReference type="AlphaFoldDB" id="A0A151J1M5"/>
<reference evidence="1 2" key="1">
    <citation type="submission" date="2015-09" db="EMBL/GenBank/DDBJ databases">
        <title>Trachymyrmex cornetzi WGS genome.</title>
        <authorList>
            <person name="Nygaard S."/>
            <person name="Hu H."/>
            <person name="Boomsma J."/>
            <person name="Zhang G."/>
        </authorList>
    </citation>
    <scope>NUCLEOTIDE SEQUENCE [LARGE SCALE GENOMIC DNA]</scope>
    <source>
        <strain evidence="1">Tcor2-1</strain>
        <tissue evidence="1">Whole body</tissue>
    </source>
</reference>
<dbReference type="Proteomes" id="UP000078492">
    <property type="component" value="Unassembled WGS sequence"/>
</dbReference>
<proteinExistence type="predicted"/>
<sequence>MIDETLTWSCDTTEIELVAIINFEVLLDYRSLGLARSVDRREEVFRIDFVVYPLVTGKTYARQQYRHDYKVTGMSTDMEANFVKRTI</sequence>
<accession>A0A151J1M5</accession>